<name>A0A1T4Y4G6_9CLOT</name>
<protein>
    <recommendedName>
        <fullName evidence="4">Transporter</fullName>
    </recommendedName>
</protein>
<accession>A0A1T4Y4G6</accession>
<sequence length="133" mass="15715">MDFEFYEVPIGNIMEQFGMGFEMQEELNMRSYDDNRQFPFGPSFNPSIAGPPKNMPPLSAPSKPKTQGFSAVDPRAIRKCLFRFTYIWLRNGRAFWMYLTFVGRNSIAGWRWNGRRWVYVGIDIDRIEYFLCN</sequence>
<evidence type="ECO:0000313" key="3">
    <source>
        <dbReference type="Proteomes" id="UP000190105"/>
    </source>
</evidence>
<dbReference type="RefSeq" id="WP_207651469.1">
    <property type="nucleotide sequence ID" value="NZ_FUYH01000022.1"/>
</dbReference>
<feature type="region of interest" description="Disordered" evidence="1">
    <location>
        <begin position="41"/>
        <end position="69"/>
    </location>
</feature>
<gene>
    <name evidence="2" type="ORF">SAMN05443428_12216</name>
</gene>
<proteinExistence type="predicted"/>
<keyword evidence="3" id="KW-1185">Reference proteome</keyword>
<dbReference type="STRING" id="1147123.SAMN05443428_12216"/>
<evidence type="ECO:0000313" key="2">
    <source>
        <dbReference type="EMBL" id="SKA96697.1"/>
    </source>
</evidence>
<evidence type="ECO:0000256" key="1">
    <source>
        <dbReference type="SAM" id="MobiDB-lite"/>
    </source>
</evidence>
<reference evidence="3" key="1">
    <citation type="submission" date="2017-02" db="EMBL/GenBank/DDBJ databases">
        <authorList>
            <person name="Varghese N."/>
            <person name="Submissions S."/>
        </authorList>
    </citation>
    <scope>NUCLEOTIDE SEQUENCE [LARGE SCALE GENOMIC DNA]</scope>
    <source>
        <strain evidence="3">USBA 833</strain>
    </source>
</reference>
<organism evidence="2 3">
    <name type="scientific">Caloramator quimbayensis</name>
    <dbReference type="NCBI Taxonomy" id="1147123"/>
    <lineage>
        <taxon>Bacteria</taxon>
        <taxon>Bacillati</taxon>
        <taxon>Bacillota</taxon>
        <taxon>Clostridia</taxon>
        <taxon>Eubacteriales</taxon>
        <taxon>Clostridiaceae</taxon>
        <taxon>Caloramator</taxon>
    </lineage>
</organism>
<dbReference type="Proteomes" id="UP000190105">
    <property type="component" value="Unassembled WGS sequence"/>
</dbReference>
<evidence type="ECO:0008006" key="4">
    <source>
        <dbReference type="Google" id="ProtNLM"/>
    </source>
</evidence>
<dbReference type="AlphaFoldDB" id="A0A1T4Y4G6"/>
<dbReference type="EMBL" id="FUYH01000022">
    <property type="protein sequence ID" value="SKA96697.1"/>
    <property type="molecule type" value="Genomic_DNA"/>
</dbReference>